<dbReference type="AlphaFoldDB" id="A0AAN6JWR7"/>
<sequence length="90" mass="10042">MCKLTRFRVVCCDCHLPFSGTTEEYVVDYCDEAKAKAESTGEELDNCDPYKSIHSVDVPSDEHCEACATPSELDIDSQPSVDSEEEVRMT</sequence>
<reference evidence="2" key="1">
    <citation type="journal article" date="2023" name="PhytoFront">
        <title>Draft Genome Resources of Seven Strains of Tilletia horrida, Causal Agent of Kernel Smut of Rice.</title>
        <authorList>
            <person name="Khanal S."/>
            <person name="Antony Babu S."/>
            <person name="Zhou X.G."/>
        </authorList>
    </citation>
    <scope>NUCLEOTIDE SEQUENCE</scope>
    <source>
        <strain evidence="2">TX6</strain>
    </source>
</reference>
<evidence type="ECO:0000313" key="2">
    <source>
        <dbReference type="EMBL" id="KAK0548049.1"/>
    </source>
</evidence>
<evidence type="ECO:0000256" key="1">
    <source>
        <dbReference type="SAM" id="MobiDB-lite"/>
    </source>
</evidence>
<dbReference type="EMBL" id="JAPDMZ010000145">
    <property type="protein sequence ID" value="KAK0548049.1"/>
    <property type="molecule type" value="Genomic_DNA"/>
</dbReference>
<comment type="caution">
    <text evidence="2">The sequence shown here is derived from an EMBL/GenBank/DDBJ whole genome shotgun (WGS) entry which is preliminary data.</text>
</comment>
<feature type="region of interest" description="Disordered" evidence="1">
    <location>
        <begin position="70"/>
        <end position="90"/>
    </location>
</feature>
<organism evidence="2 3">
    <name type="scientific">Tilletia horrida</name>
    <dbReference type="NCBI Taxonomy" id="155126"/>
    <lineage>
        <taxon>Eukaryota</taxon>
        <taxon>Fungi</taxon>
        <taxon>Dikarya</taxon>
        <taxon>Basidiomycota</taxon>
        <taxon>Ustilaginomycotina</taxon>
        <taxon>Exobasidiomycetes</taxon>
        <taxon>Tilletiales</taxon>
        <taxon>Tilletiaceae</taxon>
        <taxon>Tilletia</taxon>
    </lineage>
</organism>
<evidence type="ECO:0000313" key="3">
    <source>
        <dbReference type="Proteomes" id="UP001176517"/>
    </source>
</evidence>
<keyword evidence="3" id="KW-1185">Reference proteome</keyword>
<accession>A0AAN6JWR7</accession>
<dbReference type="Proteomes" id="UP001176517">
    <property type="component" value="Unassembled WGS sequence"/>
</dbReference>
<protein>
    <submittedName>
        <fullName evidence="2">Uncharacterized protein</fullName>
    </submittedName>
</protein>
<gene>
    <name evidence="2" type="ORF">OC846_004623</name>
</gene>
<proteinExistence type="predicted"/>
<name>A0AAN6JWR7_9BASI</name>